<evidence type="ECO:0000256" key="1">
    <source>
        <dbReference type="ARBA" id="ARBA00022448"/>
    </source>
</evidence>
<dbReference type="PROSITE" id="PS50893">
    <property type="entry name" value="ABC_TRANSPORTER_2"/>
    <property type="match status" value="1"/>
</dbReference>
<evidence type="ECO:0000313" key="5">
    <source>
        <dbReference type="EMBL" id="GAA6268982.1"/>
    </source>
</evidence>
<evidence type="ECO:0000256" key="3">
    <source>
        <dbReference type="ARBA" id="ARBA00022840"/>
    </source>
</evidence>
<organism evidence="5 6">
    <name type="scientific">Enterocloster alcoholdehydrogenati</name>
    <dbReference type="NCBI Taxonomy" id="2547410"/>
    <lineage>
        <taxon>Bacteria</taxon>
        <taxon>Bacillati</taxon>
        <taxon>Bacillota</taxon>
        <taxon>Clostridia</taxon>
        <taxon>Lachnospirales</taxon>
        <taxon>Lachnospiraceae</taxon>
        <taxon>Enterocloster</taxon>
    </lineage>
</organism>
<dbReference type="PANTHER" id="PTHR42711">
    <property type="entry name" value="ABC TRANSPORTER ATP-BINDING PROTEIN"/>
    <property type="match status" value="1"/>
</dbReference>
<keyword evidence="6" id="KW-1185">Reference proteome</keyword>
<reference evidence="5 6" key="1">
    <citation type="submission" date="2024-04" db="EMBL/GenBank/DDBJ databases">
        <title>Defined microbial consortia suppress multidrug-resistant proinflammatory Enterobacteriaceae via ecological control.</title>
        <authorList>
            <person name="Furuichi M."/>
            <person name="Kawaguchi T."/>
            <person name="Pust M."/>
            <person name="Yasuma K."/>
            <person name="Plichta D."/>
            <person name="Hasegawa N."/>
            <person name="Ohya T."/>
            <person name="Bhattarai S."/>
            <person name="Sasajima S."/>
            <person name="Aoto Y."/>
            <person name="Tuganbaev T."/>
            <person name="Yaginuma M."/>
            <person name="Ueda M."/>
            <person name="Okahashi N."/>
            <person name="Amafuji K."/>
            <person name="Kiridooshi Y."/>
            <person name="Sugita K."/>
            <person name="Strazar M."/>
            <person name="Skelly A."/>
            <person name="Suda W."/>
            <person name="Hattori M."/>
            <person name="Nakamoto N."/>
            <person name="Caballero S."/>
            <person name="Norman J."/>
            <person name="Olle B."/>
            <person name="Tanoue T."/>
            <person name="Arita M."/>
            <person name="Bucci V."/>
            <person name="Atarashi K."/>
            <person name="Xavier R."/>
            <person name="Honda K."/>
        </authorList>
    </citation>
    <scope>NUCLEOTIDE SEQUENCE [LARGE SCALE GENOMIC DNA]</scope>
    <source>
        <strain evidence="6">f13</strain>
    </source>
</reference>
<keyword evidence="1" id="KW-0813">Transport</keyword>
<dbReference type="InterPro" id="IPR027417">
    <property type="entry name" value="P-loop_NTPase"/>
</dbReference>
<feature type="domain" description="ABC transporter" evidence="4">
    <location>
        <begin position="24"/>
        <end position="257"/>
    </location>
</feature>
<comment type="caution">
    <text evidence="5">The sequence shown here is derived from an EMBL/GenBank/DDBJ whole genome shotgun (WGS) entry which is preliminary data.</text>
</comment>
<evidence type="ECO:0000259" key="4">
    <source>
        <dbReference type="PROSITE" id="PS50893"/>
    </source>
</evidence>
<dbReference type="InterPro" id="IPR050763">
    <property type="entry name" value="ABC_transporter_ATP-binding"/>
</dbReference>
<dbReference type="SUPFAM" id="SSF52540">
    <property type="entry name" value="P-loop containing nucleoside triphosphate hydrolases"/>
    <property type="match status" value="1"/>
</dbReference>
<sequence>MAYIEAENLQKTFKVFERPKGARAMLGSLIRRKYTEKKAVDGISFSIEKGEMVGYIGPNGAGKSTTIKMLCGILVPDNGRLDCGGRIPWKNRKENAWHMGVVFGQRSQLNWELPMEDTFELYRKMYRIPDNVFKRNVKCFTEILGMGEFLRKPVRSLSLGQKMRAELAASLLHDPEVLFLDEPTVGLDVVAKDRIRKFLRELNREKQTTILLTSHDMTDIDEICSRVILIDRGKKMLDESLEDFYCIGRKVCGKEKAGLDEMVRSLYENSFRGWT</sequence>
<dbReference type="Proteomes" id="UP001600894">
    <property type="component" value="Unassembled WGS sequence"/>
</dbReference>
<dbReference type="PROSITE" id="PS00211">
    <property type="entry name" value="ABC_TRANSPORTER_1"/>
    <property type="match status" value="1"/>
</dbReference>
<accession>A0ABQ0AYA1</accession>
<gene>
    <name evidence="5" type="ORF">F130042H8_20420</name>
</gene>
<proteinExistence type="predicted"/>
<dbReference type="PANTHER" id="PTHR42711:SF1">
    <property type="entry name" value="ABC-TRANSPORT PROTEIN, ATP-BINDING COMPONENT"/>
    <property type="match status" value="1"/>
</dbReference>
<dbReference type="Gene3D" id="3.40.50.300">
    <property type="entry name" value="P-loop containing nucleotide triphosphate hydrolases"/>
    <property type="match status" value="1"/>
</dbReference>
<dbReference type="RefSeq" id="WP_176253918.1">
    <property type="nucleotide sequence ID" value="NZ_BAABXL010000001.1"/>
</dbReference>
<dbReference type="SMART" id="SM00382">
    <property type="entry name" value="AAA"/>
    <property type="match status" value="1"/>
</dbReference>
<evidence type="ECO:0000256" key="2">
    <source>
        <dbReference type="ARBA" id="ARBA00022741"/>
    </source>
</evidence>
<dbReference type="InterPro" id="IPR003439">
    <property type="entry name" value="ABC_transporter-like_ATP-bd"/>
</dbReference>
<dbReference type="EMBL" id="BAABXL010000001">
    <property type="protein sequence ID" value="GAA6268982.1"/>
    <property type="molecule type" value="Genomic_DNA"/>
</dbReference>
<name>A0ABQ0AYA1_9FIRM</name>
<dbReference type="GO" id="GO:0005524">
    <property type="term" value="F:ATP binding"/>
    <property type="evidence" value="ECO:0007669"/>
    <property type="project" value="UniProtKB-KW"/>
</dbReference>
<dbReference type="InterPro" id="IPR003593">
    <property type="entry name" value="AAA+_ATPase"/>
</dbReference>
<evidence type="ECO:0000313" key="6">
    <source>
        <dbReference type="Proteomes" id="UP001600894"/>
    </source>
</evidence>
<dbReference type="Pfam" id="PF00005">
    <property type="entry name" value="ABC_tran"/>
    <property type="match status" value="1"/>
</dbReference>
<keyword evidence="3 5" id="KW-0067">ATP-binding</keyword>
<keyword evidence="2" id="KW-0547">Nucleotide-binding</keyword>
<dbReference type="InterPro" id="IPR017871">
    <property type="entry name" value="ABC_transporter-like_CS"/>
</dbReference>
<protein>
    <submittedName>
        <fullName evidence="5">ATP-binding cassette domain-containing protein</fullName>
    </submittedName>
</protein>